<accession>A0ABV7YKI7</accession>
<reference evidence="3" key="1">
    <citation type="journal article" date="2019" name="Int. J. Syst. Evol. Microbiol.">
        <title>The Global Catalogue of Microorganisms (GCM) 10K type strain sequencing project: providing services to taxonomists for standard genome sequencing and annotation.</title>
        <authorList>
            <consortium name="The Broad Institute Genomics Platform"/>
            <consortium name="The Broad Institute Genome Sequencing Center for Infectious Disease"/>
            <person name="Wu L."/>
            <person name="Ma J."/>
        </authorList>
    </citation>
    <scope>NUCLEOTIDE SEQUENCE [LARGE SCALE GENOMIC DNA]</scope>
    <source>
        <strain evidence="3">CGMCC 4.7241</strain>
    </source>
</reference>
<keyword evidence="3" id="KW-1185">Reference proteome</keyword>
<dbReference type="RefSeq" id="WP_205121116.1">
    <property type="nucleotide sequence ID" value="NZ_JAFBCM010000001.1"/>
</dbReference>
<dbReference type="Pfam" id="PF12867">
    <property type="entry name" value="DinB_2"/>
    <property type="match status" value="1"/>
</dbReference>
<dbReference type="Proteomes" id="UP001595699">
    <property type="component" value="Unassembled WGS sequence"/>
</dbReference>
<sequence length="164" mass="18824">MSRCEECGYHWDGRPAEAIATIRELPAALSKVIGERGDRDERLRARPAPEVWSPLEYVAHTGDAIGWYEQRIHRVLTEDQPKLEPFDWDAYTEGQQYRERRLDEVLASVGWRCATFVELLENLPAATWQREGVGSGGQPRTVEQLAHRAAHEACHHLQDVRQQL</sequence>
<evidence type="ECO:0000259" key="1">
    <source>
        <dbReference type="Pfam" id="PF12867"/>
    </source>
</evidence>
<evidence type="ECO:0000313" key="2">
    <source>
        <dbReference type="EMBL" id="MFC3765851.1"/>
    </source>
</evidence>
<feature type="domain" description="DinB-like" evidence="1">
    <location>
        <begin position="40"/>
        <end position="158"/>
    </location>
</feature>
<comment type="caution">
    <text evidence="2">The sequence shown here is derived from an EMBL/GenBank/DDBJ whole genome shotgun (WGS) entry which is preliminary data.</text>
</comment>
<organism evidence="2 3">
    <name type="scientific">Tenggerimyces flavus</name>
    <dbReference type="NCBI Taxonomy" id="1708749"/>
    <lineage>
        <taxon>Bacteria</taxon>
        <taxon>Bacillati</taxon>
        <taxon>Actinomycetota</taxon>
        <taxon>Actinomycetes</taxon>
        <taxon>Propionibacteriales</taxon>
        <taxon>Nocardioidaceae</taxon>
        <taxon>Tenggerimyces</taxon>
    </lineage>
</organism>
<proteinExistence type="predicted"/>
<protein>
    <submittedName>
        <fullName evidence="2">DinB family protein</fullName>
    </submittedName>
</protein>
<gene>
    <name evidence="2" type="ORF">ACFOUW_33805</name>
</gene>
<dbReference type="SUPFAM" id="SSF109854">
    <property type="entry name" value="DinB/YfiT-like putative metalloenzymes"/>
    <property type="match status" value="1"/>
</dbReference>
<dbReference type="InterPro" id="IPR024775">
    <property type="entry name" value="DinB-like"/>
</dbReference>
<dbReference type="InterPro" id="IPR034660">
    <property type="entry name" value="DinB/YfiT-like"/>
</dbReference>
<name>A0ABV7YKI7_9ACTN</name>
<dbReference type="Gene3D" id="1.20.120.450">
    <property type="entry name" value="dinb family like domain"/>
    <property type="match status" value="1"/>
</dbReference>
<dbReference type="EMBL" id="JBHRZH010000043">
    <property type="protein sequence ID" value="MFC3765851.1"/>
    <property type="molecule type" value="Genomic_DNA"/>
</dbReference>
<evidence type="ECO:0000313" key="3">
    <source>
        <dbReference type="Proteomes" id="UP001595699"/>
    </source>
</evidence>